<feature type="compositionally biased region" description="Polar residues" evidence="1">
    <location>
        <begin position="246"/>
        <end position="255"/>
    </location>
</feature>
<evidence type="ECO:0000313" key="3">
    <source>
        <dbReference type="EMBL" id="KAF9488371.1"/>
    </source>
</evidence>
<name>A0A9P5ZM85_PLEER</name>
<dbReference type="Proteomes" id="UP000807025">
    <property type="component" value="Unassembled WGS sequence"/>
</dbReference>
<keyword evidence="4" id="KW-1185">Reference proteome</keyword>
<dbReference type="Pfam" id="PF18758">
    <property type="entry name" value="KDZ"/>
    <property type="match status" value="1"/>
</dbReference>
<organism evidence="3 4">
    <name type="scientific">Pleurotus eryngii</name>
    <name type="common">Boletus of the steppes</name>
    <dbReference type="NCBI Taxonomy" id="5323"/>
    <lineage>
        <taxon>Eukaryota</taxon>
        <taxon>Fungi</taxon>
        <taxon>Dikarya</taxon>
        <taxon>Basidiomycota</taxon>
        <taxon>Agaricomycotina</taxon>
        <taxon>Agaricomycetes</taxon>
        <taxon>Agaricomycetidae</taxon>
        <taxon>Agaricales</taxon>
        <taxon>Pleurotineae</taxon>
        <taxon>Pleurotaceae</taxon>
        <taxon>Pleurotus</taxon>
    </lineage>
</organism>
<evidence type="ECO:0000313" key="4">
    <source>
        <dbReference type="Proteomes" id="UP000807025"/>
    </source>
</evidence>
<dbReference type="InterPro" id="IPR041457">
    <property type="entry name" value="CxC2_KDZ-assoc"/>
</dbReference>
<dbReference type="AlphaFoldDB" id="A0A9P5ZM85"/>
<dbReference type="InterPro" id="IPR040521">
    <property type="entry name" value="KDZ"/>
</dbReference>
<proteinExistence type="predicted"/>
<feature type="region of interest" description="Disordered" evidence="1">
    <location>
        <begin position="246"/>
        <end position="271"/>
    </location>
</feature>
<dbReference type="OrthoDB" id="2804062at2759"/>
<dbReference type="PANTHER" id="PTHR33096">
    <property type="entry name" value="CXC2 DOMAIN-CONTAINING PROTEIN"/>
    <property type="match status" value="1"/>
</dbReference>
<evidence type="ECO:0000256" key="1">
    <source>
        <dbReference type="SAM" id="MobiDB-lite"/>
    </source>
</evidence>
<dbReference type="Pfam" id="PF18803">
    <property type="entry name" value="CxC2"/>
    <property type="match status" value="1"/>
</dbReference>
<sequence length="1084" mass="123717">MVRDLGFNHTPAVVEHYIDIPPSAHAHCIQVSFTPKKQVVSVERYDLLEDHSSIAAQLDALSLQAQPNGPIPSSPSNHETTPLTDAFVTAEPSLVHSAHPELAAGAVQEVADGGALINDGTPVDEKDYVPVHLRWVGGGRRNCASYAVPQDIRETYPHNSADHRGWKDQRYYVVVRGYETGIFYDFWARIKPFGFGPSAMAKVFDHYDSARDFWQQEERDGNNNCLNEAYNYAPKTKVCYRGLQKQRQQQSSPIDTRTFVDDESNSEDDLEPNAMTEDYIHDASTADFVDDDNIIPVLDDLGNIELDEGDDLTLTSLMEWMPYRQSFLDELHRLDGRCGQTSGQCDECNAPNSYYRSSLASIGLVIDLGHHGTQCEFTYEIRECVIVDTTGIHNVNVRLCSCGTTIEDPLQFLRVKWFLSSFKKPRTLFTFTVLDQFHSLTLQSKIAAYDFCVALEHLTDNSGCLTLQFLLSMRIWRHLKITKRAGCGLNPAGVEATAHGECAVECPMCPHPEKNLPEDWETAPKETRQIRSLVLTIDTNFRLRNKDRKIKRDFPLGDGQQPNLCDSELRTVDHANKQRSDGYVATGVGGVQLFTRSTNPKYANMDFIVLFTLMGATFTRLILSYDIACQWSQNLRERMDTQHTEAMQIPDEIFILICFVIPKFHIYGHGRACQDAYSLNNLCGVGQTNGEDPERWWAHINPAFLLSAKHTALHARYSQNFPSDVRDEWEEWVGAWEDDWESQPNPYSETIIRSTMAEVRLELAQEEARDGAFGGEEDDERMCVNSFLYRGLELEEQQRNLRLRHPNQERTTLQAAELQEKRNTLSRRILSWRLVQNRYMPGIFTEARRQAQAELQSEEQTLFLPSHVTPTPRSISHLCAIEARLRVAQADDALTETRRLLRIMLGLADYRWTQVSHGQGPRTRARALVDRYKAQLQLATEAYRTARKALIQLDPLGSWIGRLRELQDGDIRWPTHEEGEEMQGTSEEIGDSLHVEWLRSHAHTARWSEEHILVIDEMNHVLRYLEWKSSSWTARIGKRAAGPELDEGLKAYAVKSAMMFSDMKDCFRSHWSPETLSSDYILFE</sequence>
<evidence type="ECO:0000259" key="2">
    <source>
        <dbReference type="Pfam" id="PF18803"/>
    </source>
</evidence>
<dbReference type="PANTHER" id="PTHR33096:SF1">
    <property type="entry name" value="CXC1-LIKE CYSTEINE CLUSTER ASSOCIATED WITH KDZ TRANSPOSASES DOMAIN-CONTAINING PROTEIN"/>
    <property type="match status" value="1"/>
</dbReference>
<dbReference type="EMBL" id="MU154716">
    <property type="protein sequence ID" value="KAF9488371.1"/>
    <property type="molecule type" value="Genomic_DNA"/>
</dbReference>
<accession>A0A9P5ZM85</accession>
<protein>
    <recommendedName>
        <fullName evidence="2">CxC2-like cysteine cluster KDZ transposase-associated domain-containing protein</fullName>
    </recommendedName>
</protein>
<feature type="compositionally biased region" description="Acidic residues" evidence="1">
    <location>
        <begin position="261"/>
        <end position="271"/>
    </location>
</feature>
<comment type="caution">
    <text evidence="3">The sequence shown here is derived from an EMBL/GenBank/DDBJ whole genome shotgun (WGS) entry which is preliminary data.</text>
</comment>
<feature type="domain" description="CxC2-like cysteine cluster KDZ transposase-associated" evidence="2">
    <location>
        <begin position="359"/>
        <end position="463"/>
    </location>
</feature>
<gene>
    <name evidence="3" type="ORF">BDN71DRAFT_1436177</name>
</gene>
<reference evidence="3" key="1">
    <citation type="submission" date="2020-11" db="EMBL/GenBank/DDBJ databases">
        <authorList>
            <consortium name="DOE Joint Genome Institute"/>
            <person name="Ahrendt S."/>
            <person name="Riley R."/>
            <person name="Andreopoulos W."/>
            <person name="Labutti K."/>
            <person name="Pangilinan J."/>
            <person name="Ruiz-Duenas F.J."/>
            <person name="Barrasa J.M."/>
            <person name="Sanchez-Garcia M."/>
            <person name="Camarero S."/>
            <person name="Miyauchi S."/>
            <person name="Serrano A."/>
            <person name="Linde D."/>
            <person name="Babiker R."/>
            <person name="Drula E."/>
            <person name="Ayuso-Fernandez I."/>
            <person name="Pacheco R."/>
            <person name="Padilla G."/>
            <person name="Ferreira P."/>
            <person name="Barriuso J."/>
            <person name="Kellner H."/>
            <person name="Castanera R."/>
            <person name="Alfaro M."/>
            <person name="Ramirez L."/>
            <person name="Pisabarro A.G."/>
            <person name="Kuo A."/>
            <person name="Tritt A."/>
            <person name="Lipzen A."/>
            <person name="He G."/>
            <person name="Yan M."/>
            <person name="Ng V."/>
            <person name="Cullen D."/>
            <person name="Martin F."/>
            <person name="Rosso M.-N."/>
            <person name="Henrissat B."/>
            <person name="Hibbett D."/>
            <person name="Martinez A.T."/>
            <person name="Grigoriev I.V."/>
        </authorList>
    </citation>
    <scope>NUCLEOTIDE SEQUENCE</scope>
    <source>
        <strain evidence="3">ATCC 90797</strain>
    </source>
</reference>